<gene>
    <name evidence="3" type="primary">GEF1_2</name>
    <name evidence="3" type="ORF">BG006_007156</name>
</gene>
<dbReference type="PANTHER" id="PTHR10972">
    <property type="entry name" value="OXYSTEROL-BINDING PROTEIN-RELATED"/>
    <property type="match status" value="1"/>
</dbReference>
<dbReference type="Gene3D" id="6.10.140.1150">
    <property type="match status" value="1"/>
</dbReference>
<feature type="coiled-coil region" evidence="2">
    <location>
        <begin position="322"/>
        <end position="349"/>
    </location>
</feature>
<reference evidence="3" key="1">
    <citation type="journal article" date="2020" name="Fungal Divers.">
        <title>Resolving the Mortierellaceae phylogeny through synthesis of multi-gene phylogenetics and phylogenomics.</title>
        <authorList>
            <person name="Vandepol N."/>
            <person name="Liber J."/>
            <person name="Desiro A."/>
            <person name="Na H."/>
            <person name="Kennedy M."/>
            <person name="Barry K."/>
            <person name="Grigoriev I.V."/>
            <person name="Miller A.N."/>
            <person name="O'Donnell K."/>
            <person name="Stajich J.E."/>
            <person name="Bonito G."/>
        </authorList>
    </citation>
    <scope>NUCLEOTIDE SEQUENCE</scope>
    <source>
        <strain evidence="3">NVP1</strain>
    </source>
</reference>
<dbReference type="Proteomes" id="UP000696485">
    <property type="component" value="Unassembled WGS sequence"/>
</dbReference>
<dbReference type="EMBL" id="JAAAUY010000445">
    <property type="protein sequence ID" value="KAF9329813.1"/>
    <property type="molecule type" value="Genomic_DNA"/>
</dbReference>
<sequence>MSKDNNIEDEGAPVEVPAEQKDSFRSFVSTLAQFSGDLSNLTCPSFLLSSVSLLDQYWGDHPKLFAAISKGTTPEERLLFTTRWFVSTLFGSYSSRATTVGMEKKPYNPVLGEQYFAQWTGDEETGDTVLKAEQVSHHPPIMGFHLENKKAGVILEGHNGQKSRFAMPAGIDVSQTGHAILTLPSFKETFLITLPSINLRGLVTGRPFVELSGTTYIMSSAGHLATIDYSTKGYFSGERHSFKASLKPLAGGNAFYTAQGIWAGASNYTDVKAGKTDLFFDSSADKSVAPEVKPQTEMGPMESHKLWATVTNAINSKDYGAASKEKSAIEDNQRALAKARKEKGETQADALQVFELVSEDADETGKAYSALKEKLIGAVGSKALKEDENKPHWRLRK</sequence>
<dbReference type="InterPro" id="IPR037239">
    <property type="entry name" value="OSBP_sf"/>
</dbReference>
<dbReference type="Pfam" id="PF01237">
    <property type="entry name" value="Oxysterol_BP"/>
    <property type="match status" value="1"/>
</dbReference>
<evidence type="ECO:0000256" key="1">
    <source>
        <dbReference type="ARBA" id="ARBA00008842"/>
    </source>
</evidence>
<dbReference type="Gene3D" id="1.10.287.2720">
    <property type="match status" value="1"/>
</dbReference>
<comment type="caution">
    <text evidence="3">The sequence shown here is derived from an EMBL/GenBank/DDBJ whole genome shotgun (WGS) entry which is preliminary data.</text>
</comment>
<name>A0A9P5SI83_9FUNG</name>
<proteinExistence type="inferred from homology"/>
<dbReference type="GO" id="GO:0008142">
    <property type="term" value="F:oxysterol binding"/>
    <property type="evidence" value="ECO:0007669"/>
    <property type="project" value="TreeGrafter"/>
</dbReference>
<dbReference type="GO" id="GO:0005829">
    <property type="term" value="C:cytosol"/>
    <property type="evidence" value="ECO:0007669"/>
    <property type="project" value="TreeGrafter"/>
</dbReference>
<evidence type="ECO:0000256" key="2">
    <source>
        <dbReference type="SAM" id="Coils"/>
    </source>
</evidence>
<dbReference type="GO" id="GO:0016020">
    <property type="term" value="C:membrane"/>
    <property type="evidence" value="ECO:0007669"/>
    <property type="project" value="TreeGrafter"/>
</dbReference>
<accession>A0A9P5SI83</accession>
<dbReference type="PANTHER" id="PTHR10972:SF184">
    <property type="entry name" value="OXYSTEROL-BINDING PROTEIN HOMOLOG 4-RELATED"/>
    <property type="match status" value="1"/>
</dbReference>
<keyword evidence="2" id="KW-0175">Coiled coil</keyword>
<protein>
    <submittedName>
        <fullName evidence="3">Glycerol ethanol, ferric requiring protein</fullName>
    </submittedName>
</protein>
<evidence type="ECO:0000313" key="3">
    <source>
        <dbReference type="EMBL" id="KAF9329813.1"/>
    </source>
</evidence>
<keyword evidence="4" id="KW-1185">Reference proteome</keyword>
<dbReference type="Gene3D" id="2.40.160.120">
    <property type="match status" value="1"/>
</dbReference>
<dbReference type="SUPFAM" id="SSF144000">
    <property type="entry name" value="Oxysterol-binding protein-like"/>
    <property type="match status" value="1"/>
</dbReference>
<dbReference type="AlphaFoldDB" id="A0A9P5SI83"/>
<comment type="similarity">
    <text evidence="1">Belongs to the OSBP family.</text>
</comment>
<dbReference type="InterPro" id="IPR000648">
    <property type="entry name" value="Oxysterol-bd"/>
</dbReference>
<organism evidence="3 4">
    <name type="scientific">Podila minutissima</name>
    <dbReference type="NCBI Taxonomy" id="64525"/>
    <lineage>
        <taxon>Eukaryota</taxon>
        <taxon>Fungi</taxon>
        <taxon>Fungi incertae sedis</taxon>
        <taxon>Mucoromycota</taxon>
        <taxon>Mortierellomycotina</taxon>
        <taxon>Mortierellomycetes</taxon>
        <taxon>Mortierellales</taxon>
        <taxon>Mortierellaceae</taxon>
        <taxon>Podila</taxon>
    </lineage>
</organism>
<evidence type="ECO:0000313" key="4">
    <source>
        <dbReference type="Proteomes" id="UP000696485"/>
    </source>
</evidence>